<feature type="transmembrane region" description="Helical" evidence="1">
    <location>
        <begin position="55"/>
        <end position="75"/>
    </location>
</feature>
<name>A0A177EUF5_9EURO</name>
<dbReference type="GeneID" id="34605903"/>
<dbReference type="OrthoDB" id="6431331at2759"/>
<dbReference type="SUPFAM" id="SSF53474">
    <property type="entry name" value="alpha/beta-Hydrolases"/>
    <property type="match status" value="1"/>
</dbReference>
<keyword evidence="3" id="KW-1185">Reference proteome</keyword>
<evidence type="ECO:0000256" key="1">
    <source>
        <dbReference type="SAM" id="Phobius"/>
    </source>
</evidence>
<dbReference type="Gene3D" id="3.40.50.1820">
    <property type="entry name" value="alpha/beta hydrolase"/>
    <property type="match status" value="1"/>
</dbReference>
<dbReference type="PANTHER" id="PTHR37471">
    <property type="entry name" value="UNNAMED PRODUCT"/>
    <property type="match status" value="1"/>
</dbReference>
<dbReference type="PANTHER" id="PTHR37471:SF1">
    <property type="entry name" value="AB HYDROLASE-1 DOMAIN-CONTAINING PROTEIN"/>
    <property type="match status" value="1"/>
</dbReference>
<evidence type="ECO:0008006" key="4">
    <source>
        <dbReference type="Google" id="ProtNLM"/>
    </source>
</evidence>
<reference evidence="2 3" key="1">
    <citation type="submission" date="2016-03" db="EMBL/GenBank/DDBJ databases">
        <title>Draft genome sequence of the Fonsecaea monophora CBS 269.37.</title>
        <authorList>
            <person name="Bombassaro A."/>
            <person name="Vinicius W.A."/>
            <person name="De Hoog S."/>
            <person name="Sun J."/>
            <person name="Souza E.M."/>
            <person name="Raittz R.T."/>
            <person name="Costa F."/>
            <person name="Leao A.C."/>
            <person name="Tadra-Sfeir M.Z."/>
            <person name="Baura V."/>
            <person name="Balsanelli E."/>
            <person name="Pedrosa F.O."/>
            <person name="Moreno L.F."/>
            <person name="Steffens M.B."/>
            <person name="Xi L."/>
            <person name="Bocca A.L."/>
            <person name="Felipe M.S."/>
            <person name="Teixeira M."/>
            <person name="Telles Filho F.Q."/>
            <person name="Azevedo C.M."/>
            <person name="Gomes R."/>
            <person name="Vicente V.A."/>
        </authorList>
    </citation>
    <scope>NUCLEOTIDE SEQUENCE [LARGE SCALE GENOMIC DNA]</scope>
    <source>
        <strain evidence="2 3">CBS 269.37</strain>
    </source>
</reference>
<dbReference type="EMBL" id="LVKK01000131">
    <property type="protein sequence ID" value="OAG35061.1"/>
    <property type="molecule type" value="Genomic_DNA"/>
</dbReference>
<keyword evidence="1" id="KW-0812">Transmembrane</keyword>
<dbReference type="InterPro" id="IPR029058">
    <property type="entry name" value="AB_hydrolase_fold"/>
</dbReference>
<accession>A0A177EUF5</accession>
<feature type="transmembrane region" description="Helical" evidence="1">
    <location>
        <begin position="87"/>
        <end position="104"/>
    </location>
</feature>
<gene>
    <name evidence="2" type="ORF">AYO21_10793</name>
</gene>
<protein>
    <recommendedName>
        <fullName evidence="4">AB hydrolase-1 domain-containing protein</fullName>
    </recommendedName>
</protein>
<feature type="transmembrane region" description="Helical" evidence="1">
    <location>
        <begin position="220"/>
        <end position="240"/>
    </location>
</feature>
<dbReference type="Proteomes" id="UP000077002">
    <property type="component" value="Unassembled WGS sequence"/>
</dbReference>
<evidence type="ECO:0000313" key="3">
    <source>
        <dbReference type="Proteomes" id="UP000077002"/>
    </source>
</evidence>
<dbReference type="AlphaFoldDB" id="A0A177EUF5"/>
<keyword evidence="1" id="KW-0472">Membrane</keyword>
<comment type="caution">
    <text evidence="2">The sequence shown here is derived from an EMBL/GenBank/DDBJ whole genome shotgun (WGS) entry which is preliminary data.</text>
</comment>
<keyword evidence="1" id="KW-1133">Transmembrane helix</keyword>
<evidence type="ECO:0000313" key="2">
    <source>
        <dbReference type="EMBL" id="OAG35061.1"/>
    </source>
</evidence>
<organism evidence="2 3">
    <name type="scientific">Fonsecaea monophora</name>
    <dbReference type="NCBI Taxonomy" id="254056"/>
    <lineage>
        <taxon>Eukaryota</taxon>
        <taxon>Fungi</taxon>
        <taxon>Dikarya</taxon>
        <taxon>Ascomycota</taxon>
        <taxon>Pezizomycotina</taxon>
        <taxon>Eurotiomycetes</taxon>
        <taxon>Chaetothyriomycetidae</taxon>
        <taxon>Chaetothyriales</taxon>
        <taxon>Herpotrichiellaceae</taxon>
        <taxon>Fonsecaea</taxon>
    </lineage>
</organism>
<proteinExistence type="predicted"/>
<sequence>MSSTLYGQPATSQQNVAPYITQLLLKSNSIPQRFIRNHFAMIGSSTFDYIWVKSWVIILHSIAPVCVVYCMLLRWCLPKSWRLPIFFEYWAVAETVFCLVFYLYKRRQLQRPAVNPPALSKEERQKLFHLCQESTQDAIRYLSGWFLYTPLTALKRENVKDFFRWAFFNTDLTDSAYDDEVEEYVQSFERRAGLDFEHGRADVKCLRLTLDKVDALHRSLVWYWSLLCISVVDVLTHAYLRFHDFHHYRASMRQLFFDVFPPRPLSLLTTHRSPAKNLTYWYRPHTSRTELPILFLHGIGVGLYPYMEFMKELNQGRQAEDGVIGILAVEMLPISSRITSPLPRKQEMCRQLRTILQHHGFGRYGSVISTHLLKTPELARMIASVVLVDPVSILLHQPDVAYNFTVRKPKLANEWLLWYFGSKDMGVAHTLSRTFFWSENILWKNDLLSHHATVFLVGKDSIVNAPLVYEYLQSPRGGEVSRTERVSDNGDVVPEDYGSERSMAEKDICRGDDRLNVVWCPNLDHGQIFDLPPWRKQLVDETLARTRGGFVVQPRGVRFLAPNTTTIYT</sequence>
<dbReference type="RefSeq" id="XP_022507013.1">
    <property type="nucleotide sequence ID" value="XM_022660701.1"/>
</dbReference>